<sequence length="58" mass="6331">EPRYAPVLLKPAFDYLDAPVVRVAGADVPMPYTKSLEVLALPQVVDVVLAVKKVLNIQ</sequence>
<feature type="non-terminal residue" evidence="1">
    <location>
        <position position="1"/>
    </location>
</feature>
<keyword evidence="2" id="KW-1185">Reference proteome</keyword>
<name>A0A7R9MTX5_9ACAR</name>
<dbReference type="Gene3D" id="3.40.50.920">
    <property type="match status" value="1"/>
</dbReference>
<dbReference type="InterPro" id="IPR009014">
    <property type="entry name" value="Transketo_C/PFOR_II"/>
</dbReference>
<dbReference type="EMBL" id="OC965888">
    <property type="protein sequence ID" value="CAD7665993.1"/>
    <property type="molecule type" value="Genomic_DNA"/>
</dbReference>
<protein>
    <recommendedName>
        <fullName evidence="3">Pyruvate dehydrogenase E1 component subunit beta</fullName>
    </recommendedName>
</protein>
<organism evidence="1">
    <name type="scientific">Oppiella nova</name>
    <dbReference type="NCBI Taxonomy" id="334625"/>
    <lineage>
        <taxon>Eukaryota</taxon>
        <taxon>Metazoa</taxon>
        <taxon>Ecdysozoa</taxon>
        <taxon>Arthropoda</taxon>
        <taxon>Chelicerata</taxon>
        <taxon>Arachnida</taxon>
        <taxon>Acari</taxon>
        <taxon>Acariformes</taxon>
        <taxon>Sarcoptiformes</taxon>
        <taxon>Oribatida</taxon>
        <taxon>Brachypylina</taxon>
        <taxon>Oppioidea</taxon>
        <taxon>Oppiidae</taxon>
        <taxon>Oppiella</taxon>
    </lineage>
</organism>
<gene>
    <name evidence="1" type="ORF">ONB1V03_LOCUS22545</name>
</gene>
<proteinExistence type="predicted"/>
<dbReference type="OrthoDB" id="6421223at2759"/>
<dbReference type="SUPFAM" id="SSF52922">
    <property type="entry name" value="TK C-terminal domain-like"/>
    <property type="match status" value="1"/>
</dbReference>
<reference evidence="1" key="1">
    <citation type="submission" date="2020-11" db="EMBL/GenBank/DDBJ databases">
        <authorList>
            <person name="Tran Van P."/>
        </authorList>
    </citation>
    <scope>NUCLEOTIDE SEQUENCE</scope>
</reference>
<accession>A0A7R9MTX5</accession>
<evidence type="ECO:0000313" key="2">
    <source>
        <dbReference type="Proteomes" id="UP000728032"/>
    </source>
</evidence>
<evidence type="ECO:0000313" key="1">
    <source>
        <dbReference type="EMBL" id="CAD7665993.1"/>
    </source>
</evidence>
<dbReference type="AlphaFoldDB" id="A0A7R9MTX5"/>
<dbReference type="Proteomes" id="UP000728032">
    <property type="component" value="Unassembled WGS sequence"/>
</dbReference>
<evidence type="ECO:0008006" key="3">
    <source>
        <dbReference type="Google" id="ProtNLM"/>
    </source>
</evidence>
<dbReference type="EMBL" id="CAJPVJ010051063">
    <property type="protein sequence ID" value="CAG2183124.1"/>
    <property type="molecule type" value="Genomic_DNA"/>
</dbReference>